<proteinExistence type="predicted"/>
<dbReference type="AlphaFoldDB" id="A0A0B8T1M7"/>
<dbReference type="RefSeq" id="WP_037497441.1">
    <property type="nucleotide sequence ID" value="NZ_JJMU01000024.1"/>
</dbReference>
<protein>
    <submittedName>
        <fullName evidence="1">Uncharacterized protein</fullName>
    </submittedName>
</protein>
<comment type="caution">
    <text evidence="1">The sequence shown here is derived from an EMBL/GenBank/DDBJ whole genome shotgun (WGS) entry which is preliminary data.</text>
</comment>
<dbReference type="STRING" id="1229276.DI53_1620"/>
<accession>A0A0B8T1M7</accession>
<dbReference type="EMBL" id="JJMU01000024">
    <property type="protein sequence ID" value="KGE14591.1"/>
    <property type="molecule type" value="Genomic_DNA"/>
</dbReference>
<dbReference type="Proteomes" id="UP000031802">
    <property type="component" value="Unassembled WGS sequence"/>
</dbReference>
<sequence>MTRKQLENIILFMSMFTDERNDIAQVNEKFGLELTDKFGNEQALTAYLYAKGIRLEGEAEGTLNLQLRGKLVMTLGSKKQWIDQIPIRLPEKTRTGEQFLFIDGNGCKFESGADFEAAENINSYPCRVYKLMSVAEYESEVPGE</sequence>
<evidence type="ECO:0000313" key="2">
    <source>
        <dbReference type="Proteomes" id="UP000031802"/>
    </source>
</evidence>
<dbReference type="eggNOG" id="ENOG50349JW">
    <property type="taxonomic scope" value="Bacteria"/>
</dbReference>
<organism evidence="1 2">
    <name type="scientific">Sphingobacterium deserti</name>
    <dbReference type="NCBI Taxonomy" id="1229276"/>
    <lineage>
        <taxon>Bacteria</taxon>
        <taxon>Pseudomonadati</taxon>
        <taxon>Bacteroidota</taxon>
        <taxon>Sphingobacteriia</taxon>
        <taxon>Sphingobacteriales</taxon>
        <taxon>Sphingobacteriaceae</taxon>
        <taxon>Sphingobacterium</taxon>
    </lineage>
</organism>
<evidence type="ECO:0000313" key="1">
    <source>
        <dbReference type="EMBL" id="KGE14591.1"/>
    </source>
</evidence>
<reference evidence="1 2" key="2">
    <citation type="journal article" date="2015" name="PLoS ONE">
        <title>Whole-Genome Optical Mapping and Finished Genome Sequence of Sphingobacterium deserti sp. nov., a New Species Isolated from the Western Desert of China.</title>
        <authorList>
            <person name="Teng C."/>
            <person name="Zhou Z."/>
            <person name="Molnar I."/>
            <person name="Li X."/>
            <person name="Tang R."/>
            <person name="Chen M."/>
            <person name="Wang L."/>
            <person name="Su S."/>
            <person name="Zhang W."/>
            <person name="Lin M."/>
        </authorList>
    </citation>
    <scope>NUCLEOTIDE SEQUENCE [LARGE SCALE GENOMIC DNA]</scope>
    <source>
        <strain evidence="2">ACCC05744</strain>
    </source>
</reference>
<gene>
    <name evidence="1" type="ORF">DI53_1620</name>
</gene>
<dbReference type="PATRIC" id="fig|1229276.3.peg.1673"/>
<reference evidence="2" key="1">
    <citation type="submission" date="2014-04" db="EMBL/GenBank/DDBJ databases">
        <title>Whole-Genome optical mapping and complete genome sequence of Sphingobacterium deserti sp. nov., a new spaces isolated from desert in the west of China.</title>
        <authorList>
            <person name="Teng C."/>
            <person name="Zhou Z."/>
            <person name="Li X."/>
            <person name="Chen M."/>
            <person name="Lin M."/>
            <person name="Wang L."/>
            <person name="Su S."/>
            <person name="Zhang C."/>
            <person name="Zhang W."/>
        </authorList>
    </citation>
    <scope>NUCLEOTIDE SEQUENCE [LARGE SCALE GENOMIC DNA]</scope>
    <source>
        <strain evidence="2">ACCC05744</strain>
    </source>
</reference>
<dbReference type="OrthoDB" id="1496133at2"/>
<name>A0A0B8T1M7_9SPHI</name>
<keyword evidence="2" id="KW-1185">Reference proteome</keyword>